<comment type="subcellular location">
    <subcellularLocation>
        <location evidence="1">Nucleus</location>
    </subcellularLocation>
</comment>
<dbReference type="Gene3D" id="2.170.150.80">
    <property type="entry name" value="NAC domain"/>
    <property type="match status" value="1"/>
</dbReference>
<evidence type="ECO:0000256" key="6">
    <source>
        <dbReference type="SAM" id="MobiDB-lite"/>
    </source>
</evidence>
<evidence type="ECO:0000259" key="7">
    <source>
        <dbReference type="PROSITE" id="PS51005"/>
    </source>
</evidence>
<proteinExistence type="predicted"/>
<evidence type="ECO:0000256" key="1">
    <source>
        <dbReference type="ARBA" id="ARBA00004123"/>
    </source>
</evidence>
<feature type="compositionally biased region" description="Polar residues" evidence="6">
    <location>
        <begin position="1"/>
        <end position="14"/>
    </location>
</feature>
<evidence type="ECO:0000313" key="8">
    <source>
        <dbReference type="EMBL" id="RYR18667.1"/>
    </source>
</evidence>
<sequence length="330" mass="36445">MIMVDNSTDSSSGAGEQHHHPQLPPGFRFHPTDEELVVHYLKKKASSSPLPVAIIADVDLYKFDPWELPSKAAFGDQEWYFFSPRDRKYPNGARPNRAATSGYWKATGTDKPILSSDGNKQKVGVKKALVFYGGKPPKGVKTNWIMHEYRLTDNNNNASSSNSSKPPSIPLDPLKKTSLRLDDWVLCRIYKKSNSSSSSLPIPRPAFLMDEEKDLISMESSMVPTMSMSKPRSTSTTGCYGPMALENDDNFFDGILAASTDHHTMQNGSPGSSSSSKRFHGDLNNGDNTSFVSLLNQLPHNTPFHPNSILGSVGDAVLRQQFQLPGLNWN</sequence>
<reference evidence="8 9" key="1">
    <citation type="submission" date="2019-01" db="EMBL/GenBank/DDBJ databases">
        <title>Sequencing of cultivated peanut Arachis hypogaea provides insights into genome evolution and oil improvement.</title>
        <authorList>
            <person name="Chen X."/>
        </authorList>
    </citation>
    <scope>NUCLEOTIDE SEQUENCE [LARGE SCALE GENOMIC DNA]</scope>
    <source>
        <strain evidence="9">cv. Fuhuasheng</strain>
        <tissue evidence="8">Leaves</tissue>
    </source>
</reference>
<dbReference type="Gramene" id="arahy.Tifrunner.gnm2.ann2.Ah13g490500.1">
    <property type="protein sequence ID" value="arahy.Tifrunner.gnm2.ann2.Ah13g490500.1-CDS"/>
    <property type="gene ID" value="arahy.Tifrunner.gnm2.ann2.Ah13g490500"/>
</dbReference>
<keyword evidence="2" id="KW-0805">Transcription regulation</keyword>
<evidence type="ECO:0000256" key="4">
    <source>
        <dbReference type="ARBA" id="ARBA00023163"/>
    </source>
</evidence>
<feature type="compositionally biased region" description="Low complexity" evidence="6">
    <location>
        <begin position="155"/>
        <end position="164"/>
    </location>
</feature>
<dbReference type="OrthoDB" id="1921961at2759"/>
<keyword evidence="5" id="KW-0539">Nucleus</keyword>
<protein>
    <recommendedName>
        <fullName evidence="7">NAC domain-containing protein</fullName>
    </recommendedName>
</protein>
<dbReference type="SMR" id="A0A444ZWW1"/>
<dbReference type="PANTHER" id="PTHR31719">
    <property type="entry name" value="NAC TRANSCRIPTION FACTOR 56"/>
    <property type="match status" value="1"/>
</dbReference>
<keyword evidence="9" id="KW-1185">Reference proteome</keyword>
<dbReference type="EMBL" id="SDMP01000013">
    <property type="protein sequence ID" value="RYR18667.1"/>
    <property type="molecule type" value="Genomic_DNA"/>
</dbReference>
<dbReference type="SUPFAM" id="SSF101941">
    <property type="entry name" value="NAC domain"/>
    <property type="match status" value="1"/>
</dbReference>
<dbReference type="GO" id="GO:0043565">
    <property type="term" value="F:sequence-specific DNA binding"/>
    <property type="evidence" value="ECO:0007669"/>
    <property type="project" value="UniProtKB-ARBA"/>
</dbReference>
<dbReference type="Pfam" id="PF02365">
    <property type="entry name" value="NAM"/>
    <property type="match status" value="1"/>
</dbReference>
<evidence type="ECO:0000256" key="3">
    <source>
        <dbReference type="ARBA" id="ARBA00023125"/>
    </source>
</evidence>
<evidence type="ECO:0000256" key="2">
    <source>
        <dbReference type="ARBA" id="ARBA00023015"/>
    </source>
</evidence>
<organism evidence="8 9">
    <name type="scientific">Arachis hypogaea</name>
    <name type="common">Peanut</name>
    <dbReference type="NCBI Taxonomy" id="3818"/>
    <lineage>
        <taxon>Eukaryota</taxon>
        <taxon>Viridiplantae</taxon>
        <taxon>Streptophyta</taxon>
        <taxon>Embryophyta</taxon>
        <taxon>Tracheophyta</taxon>
        <taxon>Spermatophyta</taxon>
        <taxon>Magnoliopsida</taxon>
        <taxon>eudicotyledons</taxon>
        <taxon>Gunneridae</taxon>
        <taxon>Pentapetalae</taxon>
        <taxon>rosids</taxon>
        <taxon>fabids</taxon>
        <taxon>Fabales</taxon>
        <taxon>Fabaceae</taxon>
        <taxon>Papilionoideae</taxon>
        <taxon>50 kb inversion clade</taxon>
        <taxon>dalbergioids sensu lato</taxon>
        <taxon>Dalbergieae</taxon>
        <taxon>Pterocarpus clade</taxon>
        <taxon>Arachis</taxon>
    </lineage>
</organism>
<evidence type="ECO:0000256" key="5">
    <source>
        <dbReference type="ARBA" id="ARBA00023242"/>
    </source>
</evidence>
<feature type="region of interest" description="Disordered" evidence="6">
    <location>
        <begin position="261"/>
        <end position="282"/>
    </location>
</feature>
<name>A0A444ZWW1_ARAHY</name>
<dbReference type="Proteomes" id="UP000289738">
    <property type="component" value="Chromosome B03"/>
</dbReference>
<dbReference type="PROSITE" id="PS51005">
    <property type="entry name" value="NAC"/>
    <property type="match status" value="1"/>
</dbReference>
<dbReference type="GO" id="GO:0048316">
    <property type="term" value="P:seed development"/>
    <property type="evidence" value="ECO:0007669"/>
    <property type="project" value="UniProtKB-ARBA"/>
</dbReference>
<comment type="caution">
    <text evidence="8">The sequence shown here is derived from an EMBL/GenBank/DDBJ whole genome shotgun (WGS) entry which is preliminary data.</text>
</comment>
<feature type="region of interest" description="Disordered" evidence="6">
    <location>
        <begin position="1"/>
        <end position="28"/>
    </location>
</feature>
<keyword evidence="3" id="KW-0238">DNA-binding</keyword>
<gene>
    <name evidence="8" type="ORF">Ahy_B03g063290</name>
</gene>
<dbReference type="GO" id="GO:0006355">
    <property type="term" value="P:regulation of DNA-templated transcription"/>
    <property type="evidence" value="ECO:0007669"/>
    <property type="project" value="InterPro"/>
</dbReference>
<dbReference type="AlphaFoldDB" id="A0A444ZWW1"/>
<dbReference type="InterPro" id="IPR003441">
    <property type="entry name" value="NAC-dom"/>
</dbReference>
<dbReference type="PANTHER" id="PTHR31719:SF43">
    <property type="entry name" value="NAC TRANSCRIPTION FACTOR 56"/>
    <property type="match status" value="1"/>
</dbReference>
<accession>A0A444ZWW1</accession>
<feature type="region of interest" description="Disordered" evidence="6">
    <location>
        <begin position="155"/>
        <end position="174"/>
    </location>
</feature>
<dbReference type="FunFam" id="2.170.150.80:FF:000005">
    <property type="entry name" value="NAC transcription factor 56"/>
    <property type="match status" value="1"/>
</dbReference>
<dbReference type="GO" id="GO:0005634">
    <property type="term" value="C:nucleus"/>
    <property type="evidence" value="ECO:0007669"/>
    <property type="project" value="UniProtKB-SubCell"/>
</dbReference>
<feature type="domain" description="NAC" evidence="7">
    <location>
        <begin position="23"/>
        <end position="192"/>
    </location>
</feature>
<keyword evidence="4" id="KW-0804">Transcription</keyword>
<evidence type="ECO:0000313" key="9">
    <source>
        <dbReference type="Proteomes" id="UP000289738"/>
    </source>
</evidence>
<dbReference type="InterPro" id="IPR036093">
    <property type="entry name" value="NAC_dom_sf"/>
</dbReference>
<dbReference type="STRING" id="3818.A0A444ZWW1"/>